<dbReference type="STRING" id="1499686.BN1079_01426"/>
<proteinExistence type="inferred from homology"/>
<dbReference type="PANTHER" id="PTHR35011:SF4">
    <property type="entry name" value="SLL1102 PROTEIN"/>
    <property type="match status" value="1"/>
</dbReference>
<dbReference type="Proteomes" id="UP000053902">
    <property type="component" value="Unassembled WGS sequence"/>
</dbReference>
<keyword evidence="5 9" id="KW-0812">Transmembrane</keyword>
<feature type="transmembrane region" description="Helical" evidence="9">
    <location>
        <begin position="89"/>
        <end position="113"/>
    </location>
</feature>
<evidence type="ECO:0000256" key="2">
    <source>
        <dbReference type="ARBA" id="ARBA00022448"/>
    </source>
</evidence>
<dbReference type="OrthoDB" id="9180463at2"/>
<dbReference type="Pfam" id="PF04290">
    <property type="entry name" value="DctQ"/>
    <property type="match status" value="1"/>
</dbReference>
<dbReference type="AlphaFoldDB" id="A0A078LS69"/>
<dbReference type="HOGENOM" id="CLU_086356_8_3_6"/>
<dbReference type="GO" id="GO:0022857">
    <property type="term" value="F:transmembrane transporter activity"/>
    <property type="evidence" value="ECO:0007669"/>
    <property type="project" value="UniProtKB-UniRule"/>
</dbReference>
<dbReference type="EMBL" id="CCSF01000001">
    <property type="protein sequence ID" value="CDZ94115.1"/>
    <property type="molecule type" value="Genomic_DNA"/>
</dbReference>
<keyword evidence="12" id="KW-1185">Reference proteome</keyword>
<evidence type="ECO:0000256" key="3">
    <source>
        <dbReference type="ARBA" id="ARBA00022475"/>
    </source>
</evidence>
<evidence type="ECO:0000256" key="4">
    <source>
        <dbReference type="ARBA" id="ARBA00022519"/>
    </source>
</evidence>
<keyword evidence="6 9" id="KW-1133">Transmembrane helix</keyword>
<evidence type="ECO:0000256" key="6">
    <source>
        <dbReference type="ARBA" id="ARBA00022989"/>
    </source>
</evidence>
<feature type="transmembrane region" description="Helical" evidence="9">
    <location>
        <begin position="7"/>
        <end position="30"/>
    </location>
</feature>
<comment type="similarity">
    <text evidence="8 9">Belongs to the TRAP transporter small permease family.</text>
</comment>
<comment type="subunit">
    <text evidence="9">The complex comprises the extracytoplasmic solute receptor protein and the two transmembrane proteins.</text>
</comment>
<feature type="domain" description="Tripartite ATP-independent periplasmic transporters DctQ component" evidence="10">
    <location>
        <begin position="26"/>
        <end position="155"/>
    </location>
</feature>
<evidence type="ECO:0000256" key="7">
    <source>
        <dbReference type="ARBA" id="ARBA00023136"/>
    </source>
</evidence>
<keyword evidence="3" id="KW-1003">Cell membrane</keyword>
<feature type="transmembrane region" description="Helical" evidence="9">
    <location>
        <begin position="133"/>
        <end position="154"/>
    </location>
</feature>
<evidence type="ECO:0000256" key="5">
    <source>
        <dbReference type="ARBA" id="ARBA00022692"/>
    </source>
</evidence>
<sequence>MHLFLRSFYFLVNTCAVLAAICVALLIIIIGAEAIFRSLGWGLFPGVIDLSEYGLFVIAVLGAPWLLARNKHIKVDFLSSNLKGASKSGAQLIVNLLMLFICGVIFYYSLIVLGESFMRDEYIYKELEFPDWWLQWQVPLSMLLMFIEVVLRMAKVERDAYIMKLEAEALANLPNVEA</sequence>
<dbReference type="InterPro" id="IPR007387">
    <property type="entry name" value="TRAP_DctQ"/>
</dbReference>
<protein>
    <recommendedName>
        <fullName evidence="9">TRAP transporter small permease protein</fullName>
    </recommendedName>
</protein>
<evidence type="ECO:0000256" key="1">
    <source>
        <dbReference type="ARBA" id="ARBA00004429"/>
    </source>
</evidence>
<feature type="transmembrane region" description="Helical" evidence="9">
    <location>
        <begin position="50"/>
        <end position="68"/>
    </location>
</feature>
<evidence type="ECO:0000256" key="9">
    <source>
        <dbReference type="RuleBase" id="RU369079"/>
    </source>
</evidence>
<keyword evidence="2 9" id="KW-0813">Transport</keyword>
<gene>
    <name evidence="11" type="ORF">BN1079_01426</name>
</gene>
<reference evidence="11 12" key="1">
    <citation type="submission" date="2014-07" db="EMBL/GenBank/DDBJ databases">
        <authorList>
            <person name="Urmite Genomes Urmite Genomes"/>
        </authorList>
    </citation>
    <scope>NUCLEOTIDE SEQUENCE [LARGE SCALE GENOMIC DNA]</scope>
    <source>
        <strain evidence="11 12">20_BN</strain>
    </source>
</reference>
<keyword evidence="7 9" id="KW-0472">Membrane</keyword>
<dbReference type="InterPro" id="IPR055348">
    <property type="entry name" value="DctQ"/>
</dbReference>
<dbReference type="GO" id="GO:0005886">
    <property type="term" value="C:plasma membrane"/>
    <property type="evidence" value="ECO:0007669"/>
    <property type="project" value="UniProtKB-SubCell"/>
</dbReference>
<dbReference type="PANTHER" id="PTHR35011">
    <property type="entry name" value="2,3-DIKETO-L-GULONATE TRAP TRANSPORTER SMALL PERMEASE PROTEIN YIAM"/>
    <property type="match status" value="1"/>
</dbReference>
<accession>A0A078LS69</accession>
<comment type="subcellular location">
    <subcellularLocation>
        <location evidence="1 9">Cell inner membrane</location>
        <topology evidence="1 9">Multi-pass membrane protein</topology>
    </subcellularLocation>
</comment>
<keyword evidence="4 9" id="KW-0997">Cell inner membrane</keyword>
<comment type="function">
    <text evidence="9">Part of the tripartite ATP-independent periplasmic (TRAP) transport system.</text>
</comment>
<evidence type="ECO:0000313" key="11">
    <source>
        <dbReference type="EMBL" id="CDZ94115.1"/>
    </source>
</evidence>
<organism evidence="11 12">
    <name type="scientific">Pseudomonas saudiphocaensis</name>
    <dbReference type="NCBI Taxonomy" id="1499686"/>
    <lineage>
        <taxon>Bacteria</taxon>
        <taxon>Pseudomonadati</taxon>
        <taxon>Pseudomonadota</taxon>
        <taxon>Gammaproteobacteria</taxon>
        <taxon>Pseudomonadales</taxon>
        <taxon>Pseudomonadaceae</taxon>
        <taxon>Pseudomonas</taxon>
    </lineage>
</organism>
<name>A0A078LS69_9PSED</name>
<dbReference type="eggNOG" id="COG3090">
    <property type="taxonomic scope" value="Bacteria"/>
</dbReference>
<evidence type="ECO:0000256" key="8">
    <source>
        <dbReference type="ARBA" id="ARBA00038436"/>
    </source>
</evidence>
<evidence type="ECO:0000259" key="10">
    <source>
        <dbReference type="Pfam" id="PF04290"/>
    </source>
</evidence>
<dbReference type="RefSeq" id="WP_037023244.1">
    <property type="nucleotide sequence ID" value="NZ_CCSF01000001.1"/>
</dbReference>
<evidence type="ECO:0000313" key="12">
    <source>
        <dbReference type="Proteomes" id="UP000053902"/>
    </source>
</evidence>